<dbReference type="EMBL" id="QJNU01000050">
    <property type="protein sequence ID" value="RYP08945.1"/>
    <property type="molecule type" value="Genomic_DNA"/>
</dbReference>
<accession>A0A4Q4TNZ5</accession>
<evidence type="ECO:0000313" key="3">
    <source>
        <dbReference type="Proteomes" id="UP000293360"/>
    </source>
</evidence>
<feature type="region of interest" description="Disordered" evidence="1">
    <location>
        <begin position="1"/>
        <end position="90"/>
    </location>
</feature>
<reference evidence="2 3" key="1">
    <citation type="submission" date="2018-06" db="EMBL/GenBank/DDBJ databases">
        <title>Complete Genomes of Monosporascus.</title>
        <authorList>
            <person name="Robinson A.J."/>
            <person name="Natvig D.O."/>
        </authorList>
    </citation>
    <scope>NUCLEOTIDE SEQUENCE [LARGE SCALE GENOMIC DNA]</scope>
    <source>
        <strain evidence="2 3">CBS 110550</strain>
    </source>
</reference>
<proteinExistence type="predicted"/>
<name>A0A4Q4TNZ5_9PEZI</name>
<gene>
    <name evidence="2" type="ORF">DL764_001556</name>
</gene>
<sequence>MDRRNDSAEHQSAQQKAQLGKAENFGGTEDHRKPNAVGPCAASYRGHEEHKTETGVRQQYDACSASKSSNGGKVSGGKVRARCGGPVPIQ</sequence>
<evidence type="ECO:0000313" key="2">
    <source>
        <dbReference type="EMBL" id="RYP08945.1"/>
    </source>
</evidence>
<evidence type="ECO:0000256" key="1">
    <source>
        <dbReference type="SAM" id="MobiDB-lite"/>
    </source>
</evidence>
<comment type="caution">
    <text evidence="2">The sequence shown here is derived from an EMBL/GenBank/DDBJ whole genome shotgun (WGS) entry which is preliminary data.</text>
</comment>
<dbReference type="AlphaFoldDB" id="A0A4Q4TNZ5"/>
<protein>
    <submittedName>
        <fullName evidence="2">Uncharacterized protein</fullName>
    </submittedName>
</protein>
<feature type="compositionally biased region" description="Low complexity" evidence="1">
    <location>
        <begin position="66"/>
        <end position="78"/>
    </location>
</feature>
<feature type="compositionally biased region" description="Basic and acidic residues" evidence="1">
    <location>
        <begin position="45"/>
        <end position="54"/>
    </location>
</feature>
<organism evidence="2 3">
    <name type="scientific">Monosporascus ibericus</name>
    <dbReference type="NCBI Taxonomy" id="155417"/>
    <lineage>
        <taxon>Eukaryota</taxon>
        <taxon>Fungi</taxon>
        <taxon>Dikarya</taxon>
        <taxon>Ascomycota</taxon>
        <taxon>Pezizomycotina</taxon>
        <taxon>Sordariomycetes</taxon>
        <taxon>Xylariomycetidae</taxon>
        <taxon>Xylariales</taxon>
        <taxon>Xylariales incertae sedis</taxon>
        <taxon>Monosporascus</taxon>
    </lineage>
</organism>
<keyword evidence="3" id="KW-1185">Reference proteome</keyword>
<dbReference type="Proteomes" id="UP000293360">
    <property type="component" value="Unassembled WGS sequence"/>
</dbReference>